<dbReference type="RefSeq" id="WP_203931410.1">
    <property type="nucleotide sequence ID" value="NZ_BOPH01000088.1"/>
</dbReference>
<proteinExistence type="predicted"/>
<keyword evidence="1" id="KW-0808">Transferase</keyword>
<sequence>MGVTVVTVASGDLGHGMVIVSTYPPRRCGLASFTADLVAAIREVAPDLRVGVAAVDRDGMAYGPDVVAVIDQDRVDSYRAAAVRIADLGTVAVLIEHEYGIFGGADGIYLLAFVAELTERGVPYVVTTHTVLTRPSTGQRETLRQLCAGAAAVTVFTAATRDLLAGIRVADPVRIVVVPHGAPDEVRHGTDPSALRPAIADLDLHLPVVTTFGLLSAGKGVADAIDAVAQLVPTHPGLRYVVAGKTHPEVVRVDGESCRSELLAQVRRLRLTEHVRFIDAFLTVPEIGALLRRTKVCVTPYRSPEQISSGALTFALAAGRPVVSTAYRYAEDMLSGGAGVLVPCGDPDGLAAGLDKLIADPEALALAARAAAGAGAGLSWPAVAARTADLLRDVAGRPAPAATATRVSRLRLSHLRRLTVPAGIVRFARGAEPEPMSGSCVDDMARLGIVAADLAAVGVRTRQAVVWMRSVLLYLGSAVTSTGMHNLRDAAGGWTDRPYLGDHVGRAMWAAGRIAGTAGAPFDVRTAAGGLLSRLSALAIPLAGAGLRPTAYAILGLAEGSPVRHRGLVALLLEVMDHQWERNATLDWRWPEDRLTYDNGRLVEAMLVGAGVAGFPEAASRALDGLEWLVAQVGLDDGPLRCVGNRWRYREAARFGAGPDPDEGDEQPIDAAALVAALVAAYGHTGEIRYAIRAVNAFRWFLGRNRLGAELYDAATGGCRDGLGTDAASANEGAESTLAYHQAVLSLAQVGLWAVVDRESSR</sequence>
<evidence type="ECO:0000313" key="1">
    <source>
        <dbReference type="EMBL" id="GIJ71550.1"/>
    </source>
</evidence>
<name>A0A8J3ZZU8_9ACTN</name>
<dbReference type="AlphaFoldDB" id="A0A8J3ZZU8"/>
<dbReference type="Gene3D" id="3.40.50.2000">
    <property type="entry name" value="Glycogen Phosphorylase B"/>
    <property type="match status" value="2"/>
</dbReference>
<dbReference type="EMBL" id="BOPH01000088">
    <property type="protein sequence ID" value="GIJ71550.1"/>
    <property type="molecule type" value="Genomic_DNA"/>
</dbReference>
<gene>
    <name evidence="1" type="ORF">Voc01_064670</name>
</gene>
<dbReference type="SUPFAM" id="SSF53756">
    <property type="entry name" value="UDP-Glycosyltransferase/glycogen phosphorylase"/>
    <property type="match status" value="1"/>
</dbReference>
<dbReference type="Pfam" id="PF13692">
    <property type="entry name" value="Glyco_trans_1_4"/>
    <property type="match status" value="1"/>
</dbReference>
<evidence type="ECO:0000313" key="2">
    <source>
        <dbReference type="Proteomes" id="UP000635606"/>
    </source>
</evidence>
<comment type="caution">
    <text evidence="1">The sequence shown here is derived from an EMBL/GenBank/DDBJ whole genome shotgun (WGS) entry which is preliminary data.</text>
</comment>
<dbReference type="PANTHER" id="PTHR12526">
    <property type="entry name" value="GLYCOSYLTRANSFERASE"/>
    <property type="match status" value="1"/>
</dbReference>
<reference evidence="1" key="1">
    <citation type="submission" date="2021-01" db="EMBL/GenBank/DDBJ databases">
        <title>Whole genome shotgun sequence of Virgisporangium ochraceum NBRC 16418.</title>
        <authorList>
            <person name="Komaki H."/>
            <person name="Tamura T."/>
        </authorList>
    </citation>
    <scope>NUCLEOTIDE SEQUENCE</scope>
    <source>
        <strain evidence="1">NBRC 16418</strain>
    </source>
</reference>
<accession>A0A8J3ZZU8</accession>
<dbReference type="PANTHER" id="PTHR12526:SF572">
    <property type="entry name" value="BLL5144 PROTEIN"/>
    <property type="match status" value="1"/>
</dbReference>
<organism evidence="1 2">
    <name type="scientific">Virgisporangium ochraceum</name>
    <dbReference type="NCBI Taxonomy" id="65505"/>
    <lineage>
        <taxon>Bacteria</taxon>
        <taxon>Bacillati</taxon>
        <taxon>Actinomycetota</taxon>
        <taxon>Actinomycetes</taxon>
        <taxon>Micromonosporales</taxon>
        <taxon>Micromonosporaceae</taxon>
        <taxon>Virgisporangium</taxon>
    </lineage>
</organism>
<protein>
    <submittedName>
        <fullName evidence="1">Glycosyl transferase</fullName>
    </submittedName>
</protein>
<dbReference type="Proteomes" id="UP000635606">
    <property type="component" value="Unassembled WGS sequence"/>
</dbReference>
<keyword evidence="2" id="KW-1185">Reference proteome</keyword>
<dbReference type="GO" id="GO:0016740">
    <property type="term" value="F:transferase activity"/>
    <property type="evidence" value="ECO:0007669"/>
    <property type="project" value="UniProtKB-KW"/>
</dbReference>